<dbReference type="EMBL" id="JABXJK010000072">
    <property type="protein sequence ID" value="MBA0973552.1"/>
    <property type="molecule type" value="Genomic_DNA"/>
</dbReference>
<comment type="caution">
    <text evidence="1">The sequence shown here is derived from an EMBL/GenBank/DDBJ whole genome shotgun (WGS) entry which is preliminary data.</text>
</comment>
<evidence type="ECO:0000313" key="2">
    <source>
        <dbReference type="Proteomes" id="UP000571857"/>
    </source>
</evidence>
<feature type="non-terminal residue" evidence="1">
    <location>
        <position position="1"/>
    </location>
</feature>
<accession>A0ABD4HQA6</accession>
<dbReference type="Proteomes" id="UP000571857">
    <property type="component" value="Unassembled WGS sequence"/>
</dbReference>
<proteinExistence type="predicted"/>
<name>A0ABD4HQA6_ENTGA</name>
<gene>
    <name evidence="1" type="ORF">HWH42_13345</name>
</gene>
<organism evidence="1 2">
    <name type="scientific">Enterococcus gallinarum</name>
    <dbReference type="NCBI Taxonomy" id="1353"/>
    <lineage>
        <taxon>Bacteria</taxon>
        <taxon>Bacillati</taxon>
        <taxon>Bacillota</taxon>
        <taxon>Bacilli</taxon>
        <taxon>Lactobacillales</taxon>
        <taxon>Enterococcaceae</taxon>
        <taxon>Enterococcus</taxon>
    </lineage>
</organism>
<dbReference type="AlphaFoldDB" id="A0ABD4HQA6"/>
<evidence type="ECO:0000313" key="1">
    <source>
        <dbReference type="EMBL" id="MBA0973552.1"/>
    </source>
</evidence>
<protein>
    <submittedName>
        <fullName evidence="1">Uncharacterized protein</fullName>
    </submittedName>
</protein>
<sequence length="106" mass="11920">SYIDSGSSLNIENGLVEISTINDNSVKVKQSYIDNGFGTNNTRKVYVSINGQDDIYLGSSNYPNTNWGNNKGLKLKINEQNTIRWTYENVHGGKTVYTFHVNIINQ</sequence>
<reference evidence="1 2" key="1">
    <citation type="submission" date="2020-06" db="EMBL/GenBank/DDBJ databases">
        <title>Crossreactivity between MHC class I-restricted antigens from cancer cells and an enterococcal bacteriophage.</title>
        <authorList>
            <person name="Fluckiger A."/>
            <person name="Daillere R."/>
            <person name="Sassi M."/>
            <person name="Cattoir V."/>
            <person name="Kroemer G."/>
            <person name="Zitvogel L."/>
        </authorList>
    </citation>
    <scope>NUCLEOTIDE SEQUENCE [LARGE SCALE GENOMIC DNA]</scope>
    <source>
        <strain evidence="1 2">EG4</strain>
    </source>
</reference>